<evidence type="ECO:0000259" key="6">
    <source>
        <dbReference type="Pfam" id="PF05922"/>
    </source>
</evidence>
<dbReference type="InterPro" id="IPR036852">
    <property type="entry name" value="Peptidase_S8/S53_dom_sf"/>
</dbReference>
<accession>A0AAV5FD49</accession>
<dbReference type="Pfam" id="PF00082">
    <property type="entry name" value="Peptidase_S8"/>
    <property type="match status" value="1"/>
</dbReference>
<dbReference type="AlphaFoldDB" id="A0AAV5FD49"/>
<evidence type="ECO:0000256" key="1">
    <source>
        <dbReference type="ARBA" id="ARBA00011073"/>
    </source>
</evidence>
<name>A0AAV5FD49_ELECO</name>
<keyword evidence="2" id="KW-0732">Signal</keyword>
<dbReference type="PANTHER" id="PTHR10795">
    <property type="entry name" value="PROPROTEIN CONVERTASE SUBTILISIN/KEXIN"/>
    <property type="match status" value="1"/>
</dbReference>
<reference evidence="7" key="1">
    <citation type="journal article" date="2018" name="DNA Res.">
        <title>Multiple hybrid de novo genome assembly of finger millet, an orphan allotetraploid crop.</title>
        <authorList>
            <person name="Hatakeyama M."/>
            <person name="Aluri S."/>
            <person name="Balachadran M.T."/>
            <person name="Sivarajan S.R."/>
            <person name="Patrignani A."/>
            <person name="Gruter S."/>
            <person name="Poveda L."/>
            <person name="Shimizu-Inatsugi R."/>
            <person name="Baeten J."/>
            <person name="Francoijs K.J."/>
            <person name="Nataraja K.N."/>
            <person name="Reddy Y.A.N."/>
            <person name="Phadnis S."/>
            <person name="Ravikumar R.L."/>
            <person name="Schlapbach R."/>
            <person name="Sreeman S.M."/>
            <person name="Shimizu K.K."/>
        </authorList>
    </citation>
    <scope>NUCLEOTIDE SEQUENCE</scope>
</reference>
<evidence type="ECO:0000259" key="5">
    <source>
        <dbReference type="Pfam" id="PF00082"/>
    </source>
</evidence>
<feature type="compositionally biased region" description="Low complexity" evidence="4">
    <location>
        <begin position="1"/>
        <end position="10"/>
    </location>
</feature>
<dbReference type="InterPro" id="IPR045051">
    <property type="entry name" value="SBT"/>
</dbReference>
<evidence type="ECO:0000256" key="3">
    <source>
        <dbReference type="PROSITE-ProRule" id="PRU01240"/>
    </source>
</evidence>
<evidence type="ECO:0000256" key="4">
    <source>
        <dbReference type="SAM" id="MobiDB-lite"/>
    </source>
</evidence>
<keyword evidence="8" id="KW-1185">Reference proteome</keyword>
<dbReference type="InterPro" id="IPR010259">
    <property type="entry name" value="S8pro/Inhibitor_I9"/>
</dbReference>
<evidence type="ECO:0000313" key="7">
    <source>
        <dbReference type="EMBL" id="GJN32862.1"/>
    </source>
</evidence>
<dbReference type="SUPFAM" id="SSF52743">
    <property type="entry name" value="Subtilisin-like"/>
    <property type="match status" value="1"/>
</dbReference>
<dbReference type="PROSITE" id="PS51892">
    <property type="entry name" value="SUBTILASE"/>
    <property type="match status" value="1"/>
</dbReference>
<dbReference type="InterPro" id="IPR000209">
    <property type="entry name" value="Peptidase_S8/S53_dom"/>
</dbReference>
<reference evidence="7" key="2">
    <citation type="submission" date="2021-12" db="EMBL/GenBank/DDBJ databases">
        <title>Resequencing data analysis of finger millet.</title>
        <authorList>
            <person name="Hatakeyama M."/>
            <person name="Aluri S."/>
            <person name="Balachadran M.T."/>
            <person name="Sivarajan S.R."/>
            <person name="Poveda L."/>
            <person name="Shimizu-Inatsugi R."/>
            <person name="Schlapbach R."/>
            <person name="Sreeman S.M."/>
            <person name="Shimizu K.K."/>
        </authorList>
    </citation>
    <scope>NUCLEOTIDE SEQUENCE</scope>
</reference>
<gene>
    <name evidence="7" type="primary">gb21401</name>
    <name evidence="7" type="ORF">PR202_gb21401</name>
</gene>
<feature type="domain" description="Peptidase S8/S53" evidence="5">
    <location>
        <begin position="182"/>
        <end position="269"/>
    </location>
</feature>
<dbReference type="Gene3D" id="3.40.50.200">
    <property type="entry name" value="Peptidase S8/S53 domain"/>
    <property type="match status" value="1"/>
</dbReference>
<dbReference type="EMBL" id="BQKI01000084">
    <property type="protein sequence ID" value="GJN32862.1"/>
    <property type="molecule type" value="Genomic_DNA"/>
</dbReference>
<dbReference type="Proteomes" id="UP001054889">
    <property type="component" value="Unassembled WGS sequence"/>
</dbReference>
<comment type="caution">
    <text evidence="7">The sequence shown here is derived from an EMBL/GenBank/DDBJ whole genome shotgun (WGS) entry which is preliminary data.</text>
</comment>
<comment type="similarity">
    <text evidence="1 3">Belongs to the peptidase S8 family.</text>
</comment>
<feature type="region of interest" description="Disordered" evidence="4">
    <location>
        <begin position="1"/>
        <end position="21"/>
    </location>
</feature>
<organism evidence="7 8">
    <name type="scientific">Eleusine coracana subsp. coracana</name>
    <dbReference type="NCBI Taxonomy" id="191504"/>
    <lineage>
        <taxon>Eukaryota</taxon>
        <taxon>Viridiplantae</taxon>
        <taxon>Streptophyta</taxon>
        <taxon>Embryophyta</taxon>
        <taxon>Tracheophyta</taxon>
        <taxon>Spermatophyta</taxon>
        <taxon>Magnoliopsida</taxon>
        <taxon>Liliopsida</taxon>
        <taxon>Poales</taxon>
        <taxon>Poaceae</taxon>
        <taxon>PACMAD clade</taxon>
        <taxon>Chloridoideae</taxon>
        <taxon>Cynodonteae</taxon>
        <taxon>Eleusininae</taxon>
        <taxon>Eleusine</taxon>
    </lineage>
</organism>
<dbReference type="GO" id="GO:0006508">
    <property type="term" value="P:proteolysis"/>
    <property type="evidence" value="ECO:0007669"/>
    <property type="project" value="InterPro"/>
</dbReference>
<protein>
    <submittedName>
        <fullName evidence="7">Uncharacterized protein</fullName>
    </submittedName>
</protein>
<dbReference type="Pfam" id="PF05922">
    <property type="entry name" value="Inhibitor_I9"/>
    <property type="match status" value="1"/>
</dbReference>
<dbReference type="GO" id="GO:0004252">
    <property type="term" value="F:serine-type endopeptidase activity"/>
    <property type="evidence" value="ECO:0007669"/>
    <property type="project" value="InterPro"/>
</dbReference>
<evidence type="ECO:0000256" key="2">
    <source>
        <dbReference type="ARBA" id="ARBA00022729"/>
    </source>
</evidence>
<proteinExistence type="inferred from homology"/>
<evidence type="ECO:0000313" key="8">
    <source>
        <dbReference type="Proteomes" id="UP001054889"/>
    </source>
</evidence>
<feature type="domain" description="Inhibitor I9" evidence="6">
    <location>
        <begin position="99"/>
        <end position="135"/>
    </location>
</feature>
<comment type="caution">
    <text evidence="3">Lacks conserved residue(s) required for the propagation of feature annotation.</text>
</comment>
<sequence length="280" mass="30470">MRTTPSSSSSARPWSDPALHDPDLVTLEVHNRIPPRAPPTLVVEAAIKGSRARCGGHVDDMFSIEYRRPRHAHGGSASSHLLSMYSVGSSPPPPPLPPDHKKNNILYVYNAVMHGFAVHLTDDKAWSMSNAPDVEEERLLRHLTTSWKGKFVNIEDFKPSLRNNKLIGAKAFVIGKETMGLPSPRDTNGHDIHVASTVMGSEVHDIGVGMFAQGTARGVAPKAKIAMYKVSKETPIADIITAIDIMVKDGVDIISMSTGYYEVSQFHSDSLAIATFGAKR</sequence>